<dbReference type="InterPro" id="IPR001734">
    <property type="entry name" value="Na/solute_symporter"/>
</dbReference>
<keyword evidence="10" id="KW-0325">Glycoprotein</keyword>
<keyword evidence="16" id="KW-1185">Reference proteome</keyword>
<comment type="catalytic activity">
    <reaction evidence="12">
        <text>iodide(out) + 2 Na(+)(out) = iodide(in) + 2 Na(+)(in)</text>
        <dbReference type="Rhea" id="RHEA:71207"/>
        <dbReference type="ChEBI" id="CHEBI:16382"/>
        <dbReference type="ChEBI" id="CHEBI:29101"/>
    </reaction>
</comment>
<feature type="transmembrane region" description="Helical" evidence="14">
    <location>
        <begin position="423"/>
        <end position="441"/>
    </location>
</feature>
<proteinExistence type="inferred from homology"/>
<dbReference type="PROSITE" id="PS50283">
    <property type="entry name" value="NA_SOLUT_SYMP_3"/>
    <property type="match status" value="1"/>
</dbReference>
<feature type="transmembrane region" description="Helical" evidence="14">
    <location>
        <begin position="73"/>
        <end position="93"/>
    </location>
</feature>
<dbReference type="EMBL" id="MBUA01000001">
    <property type="protein sequence ID" value="MBC6489820.1"/>
    <property type="molecule type" value="Genomic_DNA"/>
</dbReference>
<feature type="transmembrane region" description="Helical" evidence="14">
    <location>
        <begin position="447"/>
        <end position="470"/>
    </location>
</feature>
<dbReference type="PANTHER" id="PTHR42985">
    <property type="entry name" value="SODIUM-COUPLED MONOCARBOXYLATE TRANSPORTER"/>
    <property type="match status" value="1"/>
</dbReference>
<evidence type="ECO:0000256" key="5">
    <source>
        <dbReference type="ARBA" id="ARBA00022692"/>
    </source>
</evidence>
<name>A0ABR7M4Z8_9BACT</name>
<keyword evidence="8" id="KW-0406">Ion transport</keyword>
<evidence type="ECO:0000256" key="12">
    <source>
        <dbReference type="ARBA" id="ARBA00036099"/>
    </source>
</evidence>
<evidence type="ECO:0000313" key="16">
    <source>
        <dbReference type="Proteomes" id="UP000765802"/>
    </source>
</evidence>
<evidence type="ECO:0000256" key="2">
    <source>
        <dbReference type="ARBA" id="ARBA00006434"/>
    </source>
</evidence>
<keyword evidence="5 14" id="KW-0812">Transmembrane</keyword>
<dbReference type="PROSITE" id="PS00456">
    <property type="entry name" value="NA_SOLUT_SYMP_1"/>
    <property type="match status" value="1"/>
</dbReference>
<organism evidence="15 16">
    <name type="scientific">Flavihumibacter stibioxidans</name>
    <dbReference type="NCBI Taxonomy" id="1834163"/>
    <lineage>
        <taxon>Bacteria</taxon>
        <taxon>Pseudomonadati</taxon>
        <taxon>Bacteroidota</taxon>
        <taxon>Chitinophagia</taxon>
        <taxon>Chitinophagales</taxon>
        <taxon>Chitinophagaceae</taxon>
        <taxon>Flavihumibacter</taxon>
    </lineage>
</organism>
<feature type="transmembrane region" description="Helical" evidence="14">
    <location>
        <begin position="367"/>
        <end position="386"/>
    </location>
</feature>
<sequence length="493" mass="53265">MQFIDWVVLGIYFLILIVIGFVAFKRVGNAADFFTAGGKLPWWLAGVSHHVSGYSGAVFVAYAGIAYTHGLTIYIWWACAVAFTTFIAALLIAPRWAKLRINMGIQSPTEYLRVRYNVSTQQIIAWSGSIIKIFDIGGKLAAIAILLNIFTGAPLIAGILLAGGVALIYTIVGGLWADVWNDFAQFIVQFFAGITMFVLIIRQVGDGAAGVFTIWDRLPESHSQLFNHPYTIKFALAMLVIDFFSYSGGTWHLATRFISASSGKEARKAGILSSILYLLWPLVLMFPMFAAPLIFPDLADPTMSYGMMAIKFLPAGLVGLVLAAMFANTLSMISADSNTISAVITRDIIPVMFKNVRTYSAAKMLTLARIITFLFTFLTVVVAVNASHFGGVFGLIISWFAALIGTISIPMILGLLPVFKNSGSVAAISSIIGGILTFIALKFFPGISLAVEVGSPIFASLVLYIGLGLLKIEKLSSTTTGFLTLIAKPVVNK</sequence>
<feature type="transmembrane region" description="Helical" evidence="14">
    <location>
        <begin position="155"/>
        <end position="176"/>
    </location>
</feature>
<dbReference type="PANTHER" id="PTHR42985:SF40">
    <property type="entry name" value="LD47995P-RELATED"/>
    <property type="match status" value="1"/>
</dbReference>
<protein>
    <submittedName>
        <fullName evidence="15">Na+:solute symporter</fullName>
    </submittedName>
</protein>
<keyword evidence="11" id="KW-0739">Sodium transport</keyword>
<feature type="transmembrane region" description="Helical" evidence="14">
    <location>
        <begin position="6"/>
        <end position="28"/>
    </location>
</feature>
<evidence type="ECO:0000256" key="14">
    <source>
        <dbReference type="SAM" id="Phobius"/>
    </source>
</evidence>
<evidence type="ECO:0000256" key="1">
    <source>
        <dbReference type="ARBA" id="ARBA00004651"/>
    </source>
</evidence>
<dbReference type="InterPro" id="IPR038377">
    <property type="entry name" value="Na/Glc_symporter_sf"/>
</dbReference>
<accession>A0ABR7M4Z8</accession>
<evidence type="ECO:0000256" key="11">
    <source>
        <dbReference type="ARBA" id="ARBA00023201"/>
    </source>
</evidence>
<dbReference type="RefSeq" id="WP_187255166.1">
    <property type="nucleotide sequence ID" value="NZ_JBHULF010000006.1"/>
</dbReference>
<evidence type="ECO:0000256" key="6">
    <source>
        <dbReference type="ARBA" id="ARBA00022989"/>
    </source>
</evidence>
<dbReference type="Pfam" id="PF00474">
    <property type="entry name" value="SSF"/>
    <property type="match status" value="1"/>
</dbReference>
<evidence type="ECO:0000256" key="4">
    <source>
        <dbReference type="ARBA" id="ARBA00022475"/>
    </source>
</evidence>
<keyword evidence="9 14" id="KW-0472">Membrane</keyword>
<evidence type="ECO:0000256" key="7">
    <source>
        <dbReference type="ARBA" id="ARBA00023053"/>
    </source>
</evidence>
<keyword evidence="6 14" id="KW-1133">Transmembrane helix</keyword>
<feature type="transmembrane region" description="Helical" evidence="14">
    <location>
        <begin position="307"/>
        <end position="327"/>
    </location>
</feature>
<dbReference type="InterPro" id="IPR018212">
    <property type="entry name" value="Na/solute_symporter_CS"/>
</dbReference>
<evidence type="ECO:0000256" key="3">
    <source>
        <dbReference type="ARBA" id="ARBA00022448"/>
    </source>
</evidence>
<evidence type="ECO:0000256" key="13">
    <source>
        <dbReference type="RuleBase" id="RU362091"/>
    </source>
</evidence>
<keyword evidence="7" id="KW-0915">Sodium</keyword>
<feature type="transmembrane region" description="Helical" evidence="14">
    <location>
        <begin position="234"/>
        <end position="254"/>
    </location>
</feature>
<feature type="transmembrane region" description="Helical" evidence="14">
    <location>
        <begin position="40"/>
        <end position="67"/>
    </location>
</feature>
<evidence type="ECO:0000313" key="15">
    <source>
        <dbReference type="EMBL" id="MBC6489820.1"/>
    </source>
</evidence>
<comment type="similarity">
    <text evidence="2 13">Belongs to the sodium:solute symporter (SSF) (TC 2.A.21) family.</text>
</comment>
<evidence type="ECO:0000256" key="8">
    <source>
        <dbReference type="ARBA" id="ARBA00023065"/>
    </source>
</evidence>
<dbReference type="InterPro" id="IPR051163">
    <property type="entry name" value="Sodium:Solute_Symporter_SSF"/>
</dbReference>
<dbReference type="Proteomes" id="UP000765802">
    <property type="component" value="Unassembled WGS sequence"/>
</dbReference>
<evidence type="ECO:0000256" key="9">
    <source>
        <dbReference type="ARBA" id="ARBA00023136"/>
    </source>
</evidence>
<comment type="caution">
    <text evidence="15">The sequence shown here is derived from an EMBL/GenBank/DDBJ whole genome shotgun (WGS) entry which is preliminary data.</text>
</comment>
<reference evidence="15 16" key="1">
    <citation type="submission" date="2016-07" db="EMBL/GenBank/DDBJ databases">
        <title>Genome analysis of Flavihumibacter stibioxidans YS-17.</title>
        <authorList>
            <person name="Shi K."/>
            <person name="Han Y."/>
            <person name="Wang G."/>
        </authorList>
    </citation>
    <scope>NUCLEOTIDE SEQUENCE [LARGE SCALE GENOMIC DNA]</scope>
    <source>
        <strain evidence="15 16">YS-17</strain>
    </source>
</reference>
<feature type="transmembrane region" description="Helical" evidence="14">
    <location>
        <begin position="123"/>
        <end position="149"/>
    </location>
</feature>
<keyword evidence="3" id="KW-0813">Transport</keyword>
<gene>
    <name evidence="15" type="ORF">BC349_02490</name>
</gene>
<dbReference type="Gene3D" id="1.20.1730.10">
    <property type="entry name" value="Sodium/glucose cotransporter"/>
    <property type="match status" value="1"/>
</dbReference>
<keyword evidence="4" id="KW-1003">Cell membrane</keyword>
<feature type="transmembrane region" description="Helical" evidence="14">
    <location>
        <begin position="275"/>
        <end position="295"/>
    </location>
</feature>
<feature type="transmembrane region" description="Helical" evidence="14">
    <location>
        <begin position="392"/>
        <end position="416"/>
    </location>
</feature>
<feature type="transmembrane region" description="Helical" evidence="14">
    <location>
        <begin position="183"/>
        <end position="201"/>
    </location>
</feature>
<evidence type="ECO:0000256" key="10">
    <source>
        <dbReference type="ARBA" id="ARBA00023180"/>
    </source>
</evidence>
<comment type="subcellular location">
    <subcellularLocation>
        <location evidence="1">Cell membrane</location>
        <topology evidence="1">Multi-pass membrane protein</topology>
    </subcellularLocation>
</comment>
<dbReference type="CDD" id="cd11477">
    <property type="entry name" value="SLC5sbd_u1"/>
    <property type="match status" value="1"/>
</dbReference>